<dbReference type="PROSITE" id="PS50846">
    <property type="entry name" value="HMA_2"/>
    <property type="match status" value="1"/>
</dbReference>
<dbReference type="STRING" id="283786.SAMN04487990_101212"/>
<dbReference type="OrthoDB" id="677920at2"/>
<dbReference type="SUPFAM" id="SSF55008">
    <property type="entry name" value="HMA, heavy metal-associated domain"/>
    <property type="match status" value="1"/>
</dbReference>
<dbReference type="PROSITE" id="PS01047">
    <property type="entry name" value="HMA_1"/>
    <property type="match status" value="1"/>
</dbReference>
<dbReference type="Pfam" id="PF00403">
    <property type="entry name" value="HMA"/>
    <property type="match status" value="1"/>
</dbReference>
<evidence type="ECO:0000259" key="2">
    <source>
        <dbReference type="PROSITE" id="PS50846"/>
    </source>
</evidence>
<accession>A0A1H3VL59</accession>
<keyword evidence="1" id="KW-0479">Metal-binding</keyword>
<dbReference type="Proteomes" id="UP000198846">
    <property type="component" value="Unassembled WGS sequence"/>
</dbReference>
<organism evidence="3 4">
    <name type="scientific">Bizionia paragorgiae</name>
    <dbReference type="NCBI Taxonomy" id="283786"/>
    <lineage>
        <taxon>Bacteria</taxon>
        <taxon>Pseudomonadati</taxon>
        <taxon>Bacteroidota</taxon>
        <taxon>Flavobacteriia</taxon>
        <taxon>Flavobacteriales</taxon>
        <taxon>Flavobacteriaceae</taxon>
        <taxon>Bizionia</taxon>
    </lineage>
</organism>
<dbReference type="CDD" id="cd00371">
    <property type="entry name" value="HMA"/>
    <property type="match status" value="1"/>
</dbReference>
<dbReference type="EMBL" id="FNQK01000001">
    <property type="protein sequence ID" value="SDZ74842.1"/>
    <property type="molecule type" value="Genomic_DNA"/>
</dbReference>
<feature type="domain" description="HMA" evidence="2">
    <location>
        <begin position="1"/>
        <end position="66"/>
    </location>
</feature>
<reference evidence="3 4" key="1">
    <citation type="submission" date="2016-10" db="EMBL/GenBank/DDBJ databases">
        <authorList>
            <person name="de Groot N.N."/>
        </authorList>
    </citation>
    <scope>NUCLEOTIDE SEQUENCE [LARGE SCALE GENOMIC DNA]</scope>
    <source>
        <strain evidence="3 4">DSM 23842</strain>
    </source>
</reference>
<evidence type="ECO:0000256" key="1">
    <source>
        <dbReference type="ARBA" id="ARBA00022723"/>
    </source>
</evidence>
<evidence type="ECO:0000313" key="4">
    <source>
        <dbReference type="Proteomes" id="UP000198846"/>
    </source>
</evidence>
<gene>
    <name evidence="3" type="ORF">SAMN04487990_101212</name>
</gene>
<proteinExistence type="predicted"/>
<dbReference type="Gene3D" id="3.30.70.100">
    <property type="match status" value="1"/>
</dbReference>
<dbReference type="InterPro" id="IPR017969">
    <property type="entry name" value="Heavy-metal-associated_CS"/>
</dbReference>
<keyword evidence="4" id="KW-1185">Reference proteome</keyword>
<protein>
    <submittedName>
        <fullName evidence="3">Copper chaperone CopZ</fullName>
    </submittedName>
</protein>
<dbReference type="InterPro" id="IPR006121">
    <property type="entry name" value="HMA_dom"/>
</dbReference>
<dbReference type="RefSeq" id="WP_092131284.1">
    <property type="nucleotide sequence ID" value="NZ_FNQK01000001.1"/>
</dbReference>
<dbReference type="InterPro" id="IPR036163">
    <property type="entry name" value="HMA_dom_sf"/>
</dbReference>
<dbReference type="GO" id="GO:0046872">
    <property type="term" value="F:metal ion binding"/>
    <property type="evidence" value="ECO:0007669"/>
    <property type="project" value="UniProtKB-KW"/>
</dbReference>
<dbReference type="AlphaFoldDB" id="A0A1H3VL59"/>
<sequence>MKTSIQVQNLKCGGCANTITTKLSDIKNISGISIAVDKSEVSFDYLNDEDLENAIEKLKALGYPSTDDANSLGSKAKSFVSCATGKLSR</sequence>
<evidence type="ECO:0000313" key="3">
    <source>
        <dbReference type="EMBL" id="SDZ74842.1"/>
    </source>
</evidence>
<name>A0A1H3VL59_BIZPA</name>